<dbReference type="Proteomes" id="UP000789759">
    <property type="component" value="Unassembled WGS sequence"/>
</dbReference>
<evidence type="ECO:0000313" key="3">
    <source>
        <dbReference type="Proteomes" id="UP000789759"/>
    </source>
</evidence>
<evidence type="ECO:0000256" key="1">
    <source>
        <dbReference type="SAM" id="Coils"/>
    </source>
</evidence>
<feature type="coiled-coil region" evidence="1">
    <location>
        <begin position="89"/>
        <end position="120"/>
    </location>
</feature>
<accession>A0A9N9NV52</accession>
<dbReference type="EMBL" id="CAJVQA010019630">
    <property type="protein sequence ID" value="CAG8759936.1"/>
    <property type="molecule type" value="Genomic_DNA"/>
</dbReference>
<evidence type="ECO:0000313" key="2">
    <source>
        <dbReference type="EMBL" id="CAG8759936.1"/>
    </source>
</evidence>
<organism evidence="2 3">
    <name type="scientific">Cetraspora pellucida</name>
    <dbReference type="NCBI Taxonomy" id="1433469"/>
    <lineage>
        <taxon>Eukaryota</taxon>
        <taxon>Fungi</taxon>
        <taxon>Fungi incertae sedis</taxon>
        <taxon>Mucoromycota</taxon>
        <taxon>Glomeromycotina</taxon>
        <taxon>Glomeromycetes</taxon>
        <taxon>Diversisporales</taxon>
        <taxon>Gigasporaceae</taxon>
        <taxon>Cetraspora</taxon>
    </lineage>
</organism>
<comment type="caution">
    <text evidence="2">The sequence shown here is derived from an EMBL/GenBank/DDBJ whole genome shotgun (WGS) entry which is preliminary data.</text>
</comment>
<gene>
    <name evidence="2" type="ORF">CPELLU_LOCUS15240</name>
</gene>
<dbReference type="OrthoDB" id="2434553at2759"/>
<keyword evidence="1" id="KW-0175">Coiled coil</keyword>
<name>A0A9N9NV52_9GLOM</name>
<protein>
    <submittedName>
        <fullName evidence="2">19906_t:CDS:1</fullName>
    </submittedName>
</protein>
<dbReference type="AlphaFoldDB" id="A0A9N9NV52"/>
<reference evidence="2" key="1">
    <citation type="submission" date="2021-06" db="EMBL/GenBank/DDBJ databases">
        <authorList>
            <person name="Kallberg Y."/>
            <person name="Tangrot J."/>
            <person name="Rosling A."/>
        </authorList>
    </citation>
    <scope>NUCLEOTIDE SEQUENCE</scope>
    <source>
        <strain evidence="2">FL966</strain>
    </source>
</reference>
<keyword evidence="3" id="KW-1185">Reference proteome</keyword>
<sequence length="196" mass="22048">MYANAGVNIDATADMNAVTDVYNCVNMNVNVNININANVDVNAVTNVYNYVNVNMNADINIDANIKVNVNINANAATNVHNSEFFNIFLKTIKDNYEHCRSQLQAALEKLTKRYNAAKAKSILVLISFLNSINYNSNPLRHVRSDAKIHVQVKLIKHRKTESSVKKFKDKENCNCDSHVIPACKVRVISKKRHNLS</sequence>
<proteinExistence type="predicted"/>